<name>A0A1Q6A2T9_9SPHI</name>
<feature type="signal peptide" evidence="1">
    <location>
        <begin position="1"/>
        <end position="19"/>
    </location>
</feature>
<dbReference type="STRING" id="1302689.RG47T_3800"/>
<protein>
    <submittedName>
        <fullName evidence="2">Uncharacterized protein</fullName>
    </submittedName>
</protein>
<dbReference type="Gene3D" id="1.50.10.10">
    <property type="match status" value="1"/>
</dbReference>
<proteinExistence type="predicted"/>
<dbReference type="InterPro" id="IPR008928">
    <property type="entry name" value="6-hairpin_glycosidase_sf"/>
</dbReference>
<dbReference type="InterPro" id="IPR012341">
    <property type="entry name" value="6hp_glycosidase-like_sf"/>
</dbReference>
<comment type="caution">
    <text evidence="2">The sequence shown here is derived from an EMBL/GenBank/DDBJ whole genome shotgun (WGS) entry which is preliminary data.</text>
</comment>
<accession>A0A1Q6A2T9</accession>
<dbReference type="Proteomes" id="UP000186720">
    <property type="component" value="Unassembled WGS sequence"/>
</dbReference>
<dbReference type="RefSeq" id="WP_074490923.1">
    <property type="nucleotide sequence ID" value="NZ_FPAM01000012.1"/>
</dbReference>
<reference evidence="2 3" key="1">
    <citation type="submission" date="2016-11" db="EMBL/GenBank/DDBJ databases">
        <title>Whole Genome Sequencing of Mucilaginibacter polytrichastri RG4-7(T) isolated from the moss sample.</title>
        <authorList>
            <person name="Li Y."/>
        </authorList>
    </citation>
    <scope>NUCLEOTIDE SEQUENCE [LARGE SCALE GENOMIC DNA]</scope>
    <source>
        <strain evidence="2 3">RG4-7</strain>
    </source>
</reference>
<dbReference type="GO" id="GO:0005975">
    <property type="term" value="P:carbohydrate metabolic process"/>
    <property type="evidence" value="ECO:0007669"/>
    <property type="project" value="InterPro"/>
</dbReference>
<keyword evidence="1" id="KW-0732">Signal</keyword>
<gene>
    <name evidence="2" type="ORF">RG47T_3800</name>
</gene>
<keyword evidence="3" id="KW-1185">Reference proteome</keyword>
<feature type="chain" id="PRO_5010368788" evidence="1">
    <location>
        <begin position="20"/>
        <end position="77"/>
    </location>
</feature>
<dbReference type="EMBL" id="MPPL01000001">
    <property type="protein sequence ID" value="OKS88334.1"/>
    <property type="molecule type" value="Genomic_DNA"/>
</dbReference>
<dbReference type="OrthoDB" id="106887at2"/>
<dbReference type="AlphaFoldDB" id="A0A1Q6A2T9"/>
<dbReference type="SUPFAM" id="SSF48208">
    <property type="entry name" value="Six-hairpin glycosidases"/>
    <property type="match status" value="1"/>
</dbReference>
<organism evidence="2 3">
    <name type="scientific">Mucilaginibacter polytrichastri</name>
    <dbReference type="NCBI Taxonomy" id="1302689"/>
    <lineage>
        <taxon>Bacteria</taxon>
        <taxon>Pseudomonadati</taxon>
        <taxon>Bacteroidota</taxon>
        <taxon>Sphingobacteriia</taxon>
        <taxon>Sphingobacteriales</taxon>
        <taxon>Sphingobacteriaceae</taxon>
        <taxon>Mucilaginibacter</taxon>
    </lineage>
</organism>
<sequence length="77" mass="8723">MRKILVLLILNCCYGFIQAQPKSTAQLYGDLFDVVQMQKIYPDGKTFPDASPQQQPEKIMKDYEALNNKPGFNLAAL</sequence>
<evidence type="ECO:0000313" key="2">
    <source>
        <dbReference type="EMBL" id="OKS88334.1"/>
    </source>
</evidence>
<evidence type="ECO:0000313" key="3">
    <source>
        <dbReference type="Proteomes" id="UP000186720"/>
    </source>
</evidence>
<evidence type="ECO:0000256" key="1">
    <source>
        <dbReference type="SAM" id="SignalP"/>
    </source>
</evidence>